<evidence type="ECO:0000256" key="1">
    <source>
        <dbReference type="SAM" id="MobiDB-lite"/>
    </source>
</evidence>
<dbReference type="AlphaFoldDB" id="A0A6B9FQX6"/>
<proteinExistence type="predicted"/>
<feature type="compositionally biased region" description="Polar residues" evidence="1">
    <location>
        <begin position="8"/>
        <end position="17"/>
    </location>
</feature>
<name>A0A6B9FQX6_9HYPH</name>
<sequence>MTVIKPQASGTAPQSLQAADPRREPDPTATAAVIAFPGAEARRTRRIPRSDEQRGEILLFLGVRYERLAS</sequence>
<dbReference type="RefSeq" id="WP_010685380.1">
    <property type="nucleotide sequence ID" value="NZ_CP043538.1"/>
</dbReference>
<dbReference type="Proteomes" id="UP000012488">
    <property type="component" value="Chromosome"/>
</dbReference>
<reference evidence="2 3" key="1">
    <citation type="journal article" date="2012" name="Genet. Mol. Biol.">
        <title>Analysis of 16S rRNA and mxaF genes revealing insights into Methylobacterium niche-specific plant association.</title>
        <authorList>
            <person name="Dourado M.N."/>
            <person name="Andreote F.D."/>
            <person name="Dini-Andreote F."/>
            <person name="Conti R."/>
            <person name="Araujo J.M."/>
            <person name="Araujo W.L."/>
        </authorList>
    </citation>
    <scope>NUCLEOTIDE SEQUENCE [LARGE SCALE GENOMIC DNA]</scope>
    <source>
        <strain evidence="2 3">SR1.6/6</strain>
    </source>
</reference>
<evidence type="ECO:0000313" key="3">
    <source>
        <dbReference type="Proteomes" id="UP000012488"/>
    </source>
</evidence>
<evidence type="ECO:0000313" key="2">
    <source>
        <dbReference type="EMBL" id="QGY05083.1"/>
    </source>
</evidence>
<dbReference type="KEGG" id="mmes:MMSR116_26665"/>
<accession>A0A6B9FQX6</accession>
<protein>
    <submittedName>
        <fullName evidence="2">Uncharacterized protein</fullName>
    </submittedName>
</protein>
<reference evidence="2 3" key="2">
    <citation type="journal article" date="2013" name="Genome Announc.">
        <title>Draft Genome Sequence of Methylobacterium mesophilicum Strain SR1.6/6, Isolated from Citrus sinensis.</title>
        <authorList>
            <person name="Marinho Almeida D."/>
            <person name="Dini-Andreote F."/>
            <person name="Camargo Neves A.A."/>
            <person name="Juca Ramos R.T."/>
            <person name="Andreote F.D."/>
            <person name="Carneiro A.R."/>
            <person name="Oliveira de Souza Lima A."/>
            <person name="Caracciolo Gomes de Sa P.H."/>
            <person name="Ribeiro Barbosa M.S."/>
            <person name="Araujo W.L."/>
            <person name="Silva A."/>
        </authorList>
    </citation>
    <scope>NUCLEOTIDE SEQUENCE [LARGE SCALE GENOMIC DNA]</scope>
    <source>
        <strain evidence="2 3">SR1.6/6</strain>
    </source>
</reference>
<feature type="region of interest" description="Disordered" evidence="1">
    <location>
        <begin position="1"/>
        <end position="49"/>
    </location>
</feature>
<gene>
    <name evidence="2" type="ORF">MMSR116_26665</name>
</gene>
<organism evidence="2 3">
    <name type="scientific">Methylobacterium mesophilicum SR1.6/6</name>
    <dbReference type="NCBI Taxonomy" id="908290"/>
    <lineage>
        <taxon>Bacteria</taxon>
        <taxon>Pseudomonadati</taxon>
        <taxon>Pseudomonadota</taxon>
        <taxon>Alphaproteobacteria</taxon>
        <taxon>Hyphomicrobiales</taxon>
        <taxon>Methylobacteriaceae</taxon>
        <taxon>Methylobacterium</taxon>
    </lineage>
</organism>
<dbReference type="EMBL" id="CP043538">
    <property type="protein sequence ID" value="QGY05083.1"/>
    <property type="molecule type" value="Genomic_DNA"/>
</dbReference>
<dbReference type="OrthoDB" id="8000572at2"/>